<dbReference type="InterPro" id="IPR037069">
    <property type="entry name" value="AcylCoA_DH/ox_N_sf"/>
</dbReference>
<dbReference type="Gene3D" id="1.20.140.10">
    <property type="entry name" value="Butyryl-CoA Dehydrogenase, subunit A, domain 3"/>
    <property type="match status" value="1"/>
</dbReference>
<dbReference type="InterPro" id="IPR036250">
    <property type="entry name" value="AcylCo_DH-like_C"/>
</dbReference>
<evidence type="ECO:0000313" key="10">
    <source>
        <dbReference type="Proteomes" id="UP001500540"/>
    </source>
</evidence>
<comment type="caution">
    <text evidence="9">The sequence shown here is derived from an EMBL/GenBank/DDBJ whole genome shotgun (WGS) entry which is preliminary data.</text>
</comment>
<evidence type="ECO:0000256" key="3">
    <source>
        <dbReference type="ARBA" id="ARBA00022630"/>
    </source>
</evidence>
<keyword evidence="3 5" id="KW-0285">Flavoprotein</keyword>
<evidence type="ECO:0000259" key="8">
    <source>
        <dbReference type="Pfam" id="PF02771"/>
    </source>
</evidence>
<gene>
    <name evidence="9" type="ORF">GCM10022240_16910</name>
</gene>
<dbReference type="InterPro" id="IPR046373">
    <property type="entry name" value="Acyl-CoA_Oxase/DH_mid-dom_sf"/>
</dbReference>
<dbReference type="Proteomes" id="UP001500540">
    <property type="component" value="Unassembled WGS sequence"/>
</dbReference>
<evidence type="ECO:0000256" key="2">
    <source>
        <dbReference type="ARBA" id="ARBA00009347"/>
    </source>
</evidence>
<keyword evidence="10" id="KW-1185">Reference proteome</keyword>
<dbReference type="Pfam" id="PF00441">
    <property type="entry name" value="Acyl-CoA_dh_1"/>
    <property type="match status" value="1"/>
</dbReference>
<keyword evidence="4 5" id="KW-0274">FAD</keyword>
<name>A0ABP7GN63_9MICO</name>
<keyword evidence="5" id="KW-0560">Oxidoreductase</keyword>
<dbReference type="Pfam" id="PF02770">
    <property type="entry name" value="Acyl-CoA_dh_M"/>
    <property type="match status" value="1"/>
</dbReference>
<dbReference type="CDD" id="cd00567">
    <property type="entry name" value="ACAD"/>
    <property type="match status" value="1"/>
</dbReference>
<dbReference type="Gene3D" id="1.10.540.10">
    <property type="entry name" value="Acyl-CoA dehydrogenase/oxidase, N-terminal domain"/>
    <property type="match status" value="1"/>
</dbReference>
<evidence type="ECO:0000313" key="9">
    <source>
        <dbReference type="EMBL" id="GAA3765301.1"/>
    </source>
</evidence>
<dbReference type="SUPFAM" id="SSF47203">
    <property type="entry name" value="Acyl-CoA dehydrogenase C-terminal domain-like"/>
    <property type="match status" value="1"/>
</dbReference>
<dbReference type="Gene3D" id="2.40.110.10">
    <property type="entry name" value="Butyryl-CoA Dehydrogenase, subunit A, domain 2"/>
    <property type="match status" value="1"/>
</dbReference>
<evidence type="ECO:0000256" key="1">
    <source>
        <dbReference type="ARBA" id="ARBA00001974"/>
    </source>
</evidence>
<feature type="domain" description="Acyl-CoA dehydrogenase/oxidase N-terminal" evidence="8">
    <location>
        <begin position="19"/>
        <end position="134"/>
    </location>
</feature>
<dbReference type="SUPFAM" id="SSF56645">
    <property type="entry name" value="Acyl-CoA dehydrogenase NM domain-like"/>
    <property type="match status" value="1"/>
</dbReference>
<dbReference type="RefSeq" id="WP_344782538.1">
    <property type="nucleotide sequence ID" value="NZ_BAABAF010000006.1"/>
</dbReference>
<dbReference type="InterPro" id="IPR009100">
    <property type="entry name" value="AcylCoA_DH/oxidase_NM_dom_sf"/>
</dbReference>
<proteinExistence type="inferred from homology"/>
<evidence type="ECO:0000259" key="6">
    <source>
        <dbReference type="Pfam" id="PF00441"/>
    </source>
</evidence>
<sequence>MTSPTTTLTPTLTPPVAFTEEYQDFAAWVREFAAGHADSYLEVARRTEFPWHLARALGAQGLLGLGTSEEYGGMGRLGGELTKVHLGIVHEELAYANFYLAQIAYTCNFTAPLLEKFLPAHLAAEWIPGIVAGEHIVAFGLTEPGSGSDASAMRMKAARVDGGWSLSGEKTSITFAPHSKGIIALAKADAYVDADGREHRGGITCFLVPFDSPGIEVQQFDDPGWKPLGRSAVFMDDVFVPDEYVLGDVGGAFRMVMAEFDYTRSVIGFMSTAVARRALDMTIEYSRIRTTFGKPIAAYQGVSFPIAEHATKLEAARWLTYRALSKADLGEHHTTEAAMVKWYALEVSLAAIHDCIIAHGHTGYSEELPLQSMFRDVSGLEIGEGTPQIQKLIIARALIGREYTQ</sequence>
<comment type="similarity">
    <text evidence="2 5">Belongs to the acyl-CoA dehydrogenase family.</text>
</comment>
<feature type="domain" description="Acyl-CoA dehydrogenase/oxidase C-terminal" evidence="6">
    <location>
        <begin position="253"/>
        <end position="398"/>
    </location>
</feature>
<dbReference type="Pfam" id="PF02771">
    <property type="entry name" value="Acyl-CoA_dh_N"/>
    <property type="match status" value="1"/>
</dbReference>
<dbReference type="InterPro" id="IPR006091">
    <property type="entry name" value="Acyl-CoA_Oxase/DH_mid-dom"/>
</dbReference>
<dbReference type="PROSITE" id="PS00072">
    <property type="entry name" value="ACYL_COA_DH_1"/>
    <property type="match status" value="1"/>
</dbReference>
<dbReference type="InterPro" id="IPR009075">
    <property type="entry name" value="AcylCo_DH/oxidase_C"/>
</dbReference>
<dbReference type="EMBL" id="BAABAF010000006">
    <property type="protein sequence ID" value="GAA3765301.1"/>
    <property type="molecule type" value="Genomic_DNA"/>
</dbReference>
<evidence type="ECO:0000259" key="7">
    <source>
        <dbReference type="Pfam" id="PF02770"/>
    </source>
</evidence>
<reference evidence="10" key="1">
    <citation type="journal article" date="2019" name="Int. J. Syst. Evol. Microbiol.">
        <title>The Global Catalogue of Microorganisms (GCM) 10K type strain sequencing project: providing services to taxonomists for standard genome sequencing and annotation.</title>
        <authorList>
            <consortium name="The Broad Institute Genomics Platform"/>
            <consortium name="The Broad Institute Genome Sequencing Center for Infectious Disease"/>
            <person name="Wu L."/>
            <person name="Ma J."/>
        </authorList>
    </citation>
    <scope>NUCLEOTIDE SEQUENCE [LARGE SCALE GENOMIC DNA]</scope>
    <source>
        <strain evidence="10">JCM 16950</strain>
    </source>
</reference>
<evidence type="ECO:0000256" key="5">
    <source>
        <dbReference type="RuleBase" id="RU362125"/>
    </source>
</evidence>
<accession>A0ABP7GN63</accession>
<dbReference type="InterPro" id="IPR006089">
    <property type="entry name" value="Acyl-CoA_DH_CS"/>
</dbReference>
<dbReference type="InterPro" id="IPR013786">
    <property type="entry name" value="AcylCoA_DH/ox_N"/>
</dbReference>
<dbReference type="PANTHER" id="PTHR43884:SF37">
    <property type="entry name" value="ACYL-COA DEHYDROGENASE"/>
    <property type="match status" value="1"/>
</dbReference>
<evidence type="ECO:0000256" key="4">
    <source>
        <dbReference type="ARBA" id="ARBA00022827"/>
    </source>
</evidence>
<comment type="cofactor">
    <cofactor evidence="1 5">
        <name>FAD</name>
        <dbReference type="ChEBI" id="CHEBI:57692"/>
    </cofactor>
</comment>
<feature type="domain" description="Acyl-CoA oxidase/dehydrogenase middle" evidence="7">
    <location>
        <begin position="138"/>
        <end position="238"/>
    </location>
</feature>
<protein>
    <submittedName>
        <fullName evidence="9">Acyl-CoA dehydrogenase family protein</fullName>
    </submittedName>
</protein>
<organism evidence="9 10">
    <name type="scientific">Microbacterium kribbense</name>
    <dbReference type="NCBI Taxonomy" id="433645"/>
    <lineage>
        <taxon>Bacteria</taxon>
        <taxon>Bacillati</taxon>
        <taxon>Actinomycetota</taxon>
        <taxon>Actinomycetes</taxon>
        <taxon>Micrococcales</taxon>
        <taxon>Microbacteriaceae</taxon>
        <taxon>Microbacterium</taxon>
    </lineage>
</organism>
<dbReference type="PANTHER" id="PTHR43884">
    <property type="entry name" value="ACYL-COA DEHYDROGENASE"/>
    <property type="match status" value="1"/>
</dbReference>